<dbReference type="Pfam" id="PF07701">
    <property type="entry name" value="HNOBA"/>
    <property type="match status" value="1"/>
</dbReference>
<feature type="transmembrane region" description="Helical" evidence="15">
    <location>
        <begin position="249"/>
        <end position="271"/>
    </location>
</feature>
<evidence type="ECO:0000256" key="15">
    <source>
        <dbReference type="SAM" id="Phobius"/>
    </source>
</evidence>
<dbReference type="Pfam" id="PF00211">
    <property type="entry name" value="Guanylate_cyc"/>
    <property type="match status" value="1"/>
</dbReference>
<organism evidence="19 20">
    <name type="scientific">Littorina saxatilis</name>
    <dbReference type="NCBI Taxonomy" id="31220"/>
    <lineage>
        <taxon>Eukaryota</taxon>
        <taxon>Metazoa</taxon>
        <taxon>Spiralia</taxon>
        <taxon>Lophotrochozoa</taxon>
        <taxon>Mollusca</taxon>
        <taxon>Gastropoda</taxon>
        <taxon>Caenogastropoda</taxon>
        <taxon>Littorinimorpha</taxon>
        <taxon>Littorinoidea</taxon>
        <taxon>Littorinidae</taxon>
        <taxon>Littorina</taxon>
    </lineage>
</organism>
<evidence type="ECO:0000256" key="16">
    <source>
        <dbReference type="SAM" id="SignalP"/>
    </source>
</evidence>
<dbReference type="PROSITE" id="PS00452">
    <property type="entry name" value="GUANYLATE_CYCLASE_1"/>
    <property type="match status" value="1"/>
</dbReference>
<evidence type="ECO:0000256" key="13">
    <source>
        <dbReference type="RuleBase" id="RU000405"/>
    </source>
</evidence>
<dbReference type="CDD" id="cd07302">
    <property type="entry name" value="CHD"/>
    <property type="match status" value="1"/>
</dbReference>
<dbReference type="EC" id="4.6.1.2" evidence="2 14"/>
<sequence>MTAQDLCTSLLLFLALSGERVRGLSDVPTCWALTSDTTHHQPYETCPGINAYWKAETLQVLKKMGEHRVSYHLSLNSSFYTCAVAAGHFDLAGPSGFSDSKSAQQWCETTVCPGTAREANQTNCCLHYINVHFCPAVHAGRDIAGHTHNATPECWPWVPEHGAIYTFSDPQAGPVTTGNWTSVLYEMGFQKGSVQVIAVFKVAGIKCAFESTMNISIQSDCGNDECEDDENCNTCPADCGQCTHIIRNIIISIILGISCLASCCVGVVYQFHLKKHRALAKDNSWIISVAELFKPDDSTTTLATTFLGSINSQEDEAMCIMNMRGGYIRPSIHPELFIREAVVKGKVVAVKHCFNKDFVLTDTIRNEVSKVRGLDHTNVCKFVGGTVEKGHIFILFEFCPKGSLSDIIQNHNIPLNWAFRFSLLADVARGMAYLHQHEIVHGRLKPTNCVVDDRWTCKVTDYGLREYRRQSARGVEDSSLGPEDSVYMAPDALDTLTPPSDVYSFGMIMVEVATREKLSQMQSYPSHKDQGWRPDLPKVDMVTGLTLELDHTIGIIKESHQPNNLDVSFTQSYHELIAKCWADKPSRRPRFRQVENAIHHMNPCKRSPVDTMIDLMESYSKNLESLIDKRSKELLEEKQKTDKLLYSILPRRVAEDLKNGKVVVAEWFEDATVFFSDIVSFTSMSARSSPLQIVQLLNQLYTMFDSILERHNVYKVETIGDAYMVVSGVPDWTAHHAYHVAMMSLEIMSASKDFSIPHLPYECLRIRIGFVSGPVCAGVVGIKMPRYCLFGDTVNTASRMESNSKANKILITDKTYHGLVKYKTFKFESRGIIQVKGKGEMDTYWLVGLQDTLNPDTADQEYLRG</sequence>
<evidence type="ECO:0000313" key="20">
    <source>
        <dbReference type="Proteomes" id="UP001374579"/>
    </source>
</evidence>
<keyword evidence="8 15" id="KW-0472">Membrane</keyword>
<dbReference type="GO" id="GO:0004383">
    <property type="term" value="F:guanylate cyclase activity"/>
    <property type="evidence" value="ECO:0007669"/>
    <property type="project" value="UniProtKB-EC"/>
</dbReference>
<feature type="chain" id="PRO_5042921717" description="Guanylate cyclase" evidence="16">
    <location>
        <begin position="24"/>
        <end position="865"/>
    </location>
</feature>
<dbReference type="InterPro" id="IPR011009">
    <property type="entry name" value="Kinase-like_dom_sf"/>
</dbReference>
<dbReference type="InterPro" id="IPR011645">
    <property type="entry name" value="HNOB_dom_associated"/>
</dbReference>
<dbReference type="InterPro" id="IPR001054">
    <property type="entry name" value="A/G_cyclase"/>
</dbReference>
<dbReference type="Gene3D" id="1.10.510.10">
    <property type="entry name" value="Transferase(Phosphotransferase) domain 1"/>
    <property type="match status" value="1"/>
</dbReference>
<comment type="catalytic activity">
    <reaction evidence="14">
        <text>GTP = 3',5'-cyclic GMP + diphosphate</text>
        <dbReference type="Rhea" id="RHEA:13665"/>
        <dbReference type="ChEBI" id="CHEBI:33019"/>
        <dbReference type="ChEBI" id="CHEBI:37565"/>
        <dbReference type="ChEBI" id="CHEBI:57746"/>
        <dbReference type="EC" id="4.6.1.2"/>
    </reaction>
</comment>
<dbReference type="Pfam" id="PF07714">
    <property type="entry name" value="PK_Tyr_Ser-Thr"/>
    <property type="match status" value="1"/>
</dbReference>
<evidence type="ECO:0000259" key="17">
    <source>
        <dbReference type="PROSITE" id="PS50011"/>
    </source>
</evidence>
<evidence type="ECO:0000256" key="7">
    <source>
        <dbReference type="ARBA" id="ARBA00023134"/>
    </source>
</evidence>
<comment type="subcellular location">
    <subcellularLocation>
        <location evidence="1">Membrane</location>
        <topology evidence="1">Single-pass type I membrane protein</topology>
    </subcellularLocation>
</comment>
<evidence type="ECO:0000256" key="3">
    <source>
        <dbReference type="ARBA" id="ARBA00022692"/>
    </source>
</evidence>
<dbReference type="GO" id="GO:0035556">
    <property type="term" value="P:intracellular signal transduction"/>
    <property type="evidence" value="ECO:0007669"/>
    <property type="project" value="InterPro"/>
</dbReference>
<keyword evidence="5" id="KW-0547">Nucleotide-binding</keyword>
<feature type="signal peptide" evidence="16">
    <location>
        <begin position="1"/>
        <end position="23"/>
    </location>
</feature>
<keyword evidence="4 16" id="KW-0732">Signal</keyword>
<protein>
    <recommendedName>
        <fullName evidence="2 14">Guanylate cyclase</fullName>
        <ecNumber evidence="2 14">4.6.1.2</ecNumber>
    </recommendedName>
</protein>
<dbReference type="SMART" id="SM00044">
    <property type="entry name" value="CYCc"/>
    <property type="match status" value="1"/>
</dbReference>
<keyword evidence="9" id="KW-0675">Receptor</keyword>
<dbReference type="GO" id="GO:0005524">
    <property type="term" value="F:ATP binding"/>
    <property type="evidence" value="ECO:0007669"/>
    <property type="project" value="InterPro"/>
</dbReference>
<evidence type="ECO:0000256" key="5">
    <source>
        <dbReference type="ARBA" id="ARBA00022741"/>
    </source>
</evidence>
<keyword evidence="12 14" id="KW-0141">cGMP biosynthesis</keyword>
<dbReference type="GO" id="GO:0005886">
    <property type="term" value="C:plasma membrane"/>
    <property type="evidence" value="ECO:0007669"/>
    <property type="project" value="TreeGrafter"/>
</dbReference>
<dbReference type="InterPro" id="IPR001245">
    <property type="entry name" value="Ser-Thr/Tyr_kinase_cat_dom"/>
</dbReference>
<keyword evidence="3 15" id="KW-0812">Transmembrane</keyword>
<dbReference type="Gene3D" id="3.30.70.1230">
    <property type="entry name" value="Nucleotide cyclase"/>
    <property type="match status" value="1"/>
</dbReference>
<dbReference type="GO" id="GO:0005525">
    <property type="term" value="F:GTP binding"/>
    <property type="evidence" value="ECO:0007669"/>
    <property type="project" value="UniProtKB-KW"/>
</dbReference>
<dbReference type="Proteomes" id="UP001374579">
    <property type="component" value="Unassembled WGS sequence"/>
</dbReference>
<evidence type="ECO:0000259" key="18">
    <source>
        <dbReference type="PROSITE" id="PS50125"/>
    </source>
</evidence>
<name>A0AAN9G9C0_9CAEN</name>
<keyword evidence="6 15" id="KW-1133">Transmembrane helix</keyword>
<feature type="domain" description="Guanylate cyclase" evidence="18">
    <location>
        <begin position="672"/>
        <end position="801"/>
    </location>
</feature>
<evidence type="ECO:0000256" key="6">
    <source>
        <dbReference type="ARBA" id="ARBA00022989"/>
    </source>
</evidence>
<dbReference type="EMBL" id="JBAMIC010000011">
    <property type="protein sequence ID" value="KAK7100081.1"/>
    <property type="molecule type" value="Genomic_DNA"/>
</dbReference>
<proteinExistence type="inferred from homology"/>
<dbReference type="InterPro" id="IPR050401">
    <property type="entry name" value="Cyclic_nucleotide_synthase"/>
</dbReference>
<keyword evidence="7" id="KW-0342">GTP-binding</keyword>
<keyword evidence="10" id="KW-0325">Glycoprotein</keyword>
<accession>A0AAN9G9C0</accession>
<dbReference type="GO" id="GO:0007168">
    <property type="term" value="P:receptor guanylyl cyclase signaling pathway"/>
    <property type="evidence" value="ECO:0007669"/>
    <property type="project" value="TreeGrafter"/>
</dbReference>
<dbReference type="AlphaFoldDB" id="A0AAN9G9C0"/>
<evidence type="ECO:0000256" key="14">
    <source>
        <dbReference type="RuleBase" id="RU003431"/>
    </source>
</evidence>
<keyword evidence="11 13" id="KW-0456">Lyase</keyword>
<gene>
    <name evidence="19" type="ORF">V1264_023083</name>
</gene>
<comment type="similarity">
    <text evidence="13">Belongs to the adenylyl cyclase class-4/guanylyl cyclase family.</text>
</comment>
<dbReference type="InterPro" id="IPR000719">
    <property type="entry name" value="Prot_kinase_dom"/>
</dbReference>
<dbReference type="PANTHER" id="PTHR11920">
    <property type="entry name" value="GUANYLYL CYCLASE"/>
    <property type="match status" value="1"/>
</dbReference>
<dbReference type="GO" id="GO:0001653">
    <property type="term" value="F:peptide receptor activity"/>
    <property type="evidence" value="ECO:0007669"/>
    <property type="project" value="TreeGrafter"/>
</dbReference>
<evidence type="ECO:0000256" key="2">
    <source>
        <dbReference type="ARBA" id="ARBA00012202"/>
    </source>
</evidence>
<dbReference type="SUPFAM" id="SSF55073">
    <property type="entry name" value="Nucleotide cyclase"/>
    <property type="match status" value="1"/>
</dbReference>
<keyword evidence="20" id="KW-1185">Reference proteome</keyword>
<evidence type="ECO:0000313" key="19">
    <source>
        <dbReference type="EMBL" id="KAK7100081.1"/>
    </source>
</evidence>
<dbReference type="InterPro" id="IPR029787">
    <property type="entry name" value="Nucleotide_cyclase"/>
</dbReference>
<dbReference type="PROSITE" id="PS50011">
    <property type="entry name" value="PROTEIN_KINASE_DOM"/>
    <property type="match status" value="1"/>
</dbReference>
<evidence type="ECO:0000256" key="4">
    <source>
        <dbReference type="ARBA" id="ARBA00022729"/>
    </source>
</evidence>
<evidence type="ECO:0000256" key="11">
    <source>
        <dbReference type="ARBA" id="ARBA00023239"/>
    </source>
</evidence>
<evidence type="ECO:0000256" key="12">
    <source>
        <dbReference type="ARBA" id="ARBA00023293"/>
    </source>
</evidence>
<evidence type="ECO:0000256" key="1">
    <source>
        <dbReference type="ARBA" id="ARBA00004479"/>
    </source>
</evidence>
<evidence type="ECO:0000256" key="10">
    <source>
        <dbReference type="ARBA" id="ARBA00023180"/>
    </source>
</evidence>
<dbReference type="PROSITE" id="PS50125">
    <property type="entry name" value="GUANYLATE_CYCLASE_2"/>
    <property type="match status" value="1"/>
</dbReference>
<dbReference type="SUPFAM" id="SSF56112">
    <property type="entry name" value="Protein kinase-like (PK-like)"/>
    <property type="match status" value="1"/>
</dbReference>
<evidence type="ECO:0000256" key="9">
    <source>
        <dbReference type="ARBA" id="ARBA00023170"/>
    </source>
</evidence>
<evidence type="ECO:0000256" key="8">
    <source>
        <dbReference type="ARBA" id="ARBA00023136"/>
    </source>
</evidence>
<feature type="domain" description="Protein kinase" evidence="17">
    <location>
        <begin position="296"/>
        <end position="602"/>
    </location>
</feature>
<dbReference type="InterPro" id="IPR018297">
    <property type="entry name" value="A/G_cyclase_CS"/>
</dbReference>
<dbReference type="GO" id="GO:0004672">
    <property type="term" value="F:protein kinase activity"/>
    <property type="evidence" value="ECO:0007669"/>
    <property type="project" value="InterPro"/>
</dbReference>
<dbReference type="PANTHER" id="PTHR11920:SF507">
    <property type="entry name" value="GUANYLATE CYCLASE"/>
    <property type="match status" value="1"/>
</dbReference>
<reference evidence="19 20" key="1">
    <citation type="submission" date="2024-02" db="EMBL/GenBank/DDBJ databases">
        <title>Chromosome-scale genome assembly of the rough periwinkle Littorina saxatilis.</title>
        <authorList>
            <person name="De Jode A."/>
            <person name="Faria R."/>
            <person name="Formenti G."/>
            <person name="Sims Y."/>
            <person name="Smith T.P."/>
            <person name="Tracey A."/>
            <person name="Wood J.M.D."/>
            <person name="Zagrodzka Z.B."/>
            <person name="Johannesson K."/>
            <person name="Butlin R.K."/>
            <person name="Leder E.H."/>
        </authorList>
    </citation>
    <scope>NUCLEOTIDE SEQUENCE [LARGE SCALE GENOMIC DNA]</scope>
    <source>
        <strain evidence="19">Snail1</strain>
        <tissue evidence="19">Muscle</tissue>
    </source>
</reference>
<dbReference type="GO" id="GO:0004016">
    <property type="term" value="F:adenylate cyclase activity"/>
    <property type="evidence" value="ECO:0007669"/>
    <property type="project" value="TreeGrafter"/>
</dbReference>
<comment type="caution">
    <text evidence="19">The sequence shown here is derived from an EMBL/GenBank/DDBJ whole genome shotgun (WGS) entry which is preliminary data.</text>
</comment>
<dbReference type="FunFam" id="3.30.70.1230:FF:000004">
    <property type="entry name" value="Guanylate cyclase"/>
    <property type="match status" value="1"/>
</dbReference>